<feature type="domain" description="S-adenosyl-L-homocysteine hydrolase NAD binding" evidence="2">
    <location>
        <begin position="163"/>
        <end position="325"/>
    </location>
</feature>
<reference evidence="3 4" key="1">
    <citation type="submission" date="2020-10" db="EMBL/GenBank/DDBJ databases">
        <title>Sequencing the genomes of 1000 actinobacteria strains.</title>
        <authorList>
            <person name="Klenk H.-P."/>
        </authorList>
    </citation>
    <scope>NUCLEOTIDE SEQUENCE [LARGE SCALE GENOMIC DNA]</scope>
    <source>
        <strain evidence="3 4">DSM 45157</strain>
    </source>
</reference>
<dbReference type="RefSeq" id="WP_229826056.1">
    <property type="nucleotide sequence ID" value="NZ_BMXJ01000001.1"/>
</dbReference>
<evidence type="ECO:0000313" key="3">
    <source>
        <dbReference type="EMBL" id="MBE1460611.1"/>
    </source>
</evidence>
<dbReference type="GO" id="GO:0016787">
    <property type="term" value="F:hydrolase activity"/>
    <property type="evidence" value="ECO:0007669"/>
    <property type="project" value="UniProtKB-KW"/>
</dbReference>
<protein>
    <submittedName>
        <fullName evidence="3">Adenosylhomocysteinase</fullName>
        <ecNumber evidence="3">3.3.1.1</ecNumber>
    </submittedName>
</protein>
<evidence type="ECO:0000259" key="2">
    <source>
        <dbReference type="SMART" id="SM00997"/>
    </source>
</evidence>
<comment type="caution">
    <text evidence="3">The sequence shown here is derived from an EMBL/GenBank/DDBJ whole genome shotgun (WGS) entry which is preliminary data.</text>
</comment>
<dbReference type="Pfam" id="PF00670">
    <property type="entry name" value="AdoHcyase_NAD"/>
    <property type="match status" value="1"/>
</dbReference>
<dbReference type="SUPFAM" id="SSF51735">
    <property type="entry name" value="NAD(P)-binding Rossmann-fold domains"/>
    <property type="match status" value="1"/>
</dbReference>
<name>A0ABR9HNK4_9ACTN</name>
<organism evidence="3 4">
    <name type="scientific">Nocardiopsis terrae</name>
    <dbReference type="NCBI Taxonomy" id="372655"/>
    <lineage>
        <taxon>Bacteria</taxon>
        <taxon>Bacillati</taxon>
        <taxon>Actinomycetota</taxon>
        <taxon>Actinomycetes</taxon>
        <taxon>Streptosporangiales</taxon>
        <taxon>Nocardiopsidaceae</taxon>
        <taxon>Nocardiopsis</taxon>
    </lineage>
</organism>
<evidence type="ECO:0000256" key="1">
    <source>
        <dbReference type="ARBA" id="ARBA00007122"/>
    </source>
</evidence>
<dbReference type="Gene3D" id="3.40.50.720">
    <property type="entry name" value="NAD(P)-binding Rossmann-like Domain"/>
    <property type="match status" value="1"/>
</dbReference>
<dbReference type="Proteomes" id="UP000598217">
    <property type="component" value="Unassembled WGS sequence"/>
</dbReference>
<dbReference type="EMBL" id="JADBDY010000001">
    <property type="protein sequence ID" value="MBE1460611.1"/>
    <property type="molecule type" value="Genomic_DNA"/>
</dbReference>
<sequence length="376" mass="40864">MLEDFERTKIADYFTRTANGTAPMGKPASVVITHLLPERPTFLEALARITDLRSVLPKPKSINTAAYNEVSGRWRCDHLDRTAFASPDKALGYLESRAPGERLVLLDVGGYFAAALPQLCDRFSGQILGVVEDTENGHRRYLEHGKPPCPIYSVARSPLKTPEDFLVGQSVVFSTEALIRSRGDILYGRGATVIGFGKLGSSVAGMLHARNVRVTVYDTDPVKLTHAMSQGFQTASSLNQALSGAGIVIGATGNLALRRSDFEYIPNGAYIASVTSSDDEMELDAVQAAYTRKEMGPNVIRYSRTGHYFYVLNDGNAVNFLHGASVGAFIFLVQAEILAAVALLVEREHEPGHHELPADIRESIAASWLAHFTGAL</sequence>
<dbReference type="InterPro" id="IPR036291">
    <property type="entry name" value="NAD(P)-bd_dom_sf"/>
</dbReference>
<accession>A0ABR9HNK4</accession>
<dbReference type="PANTHER" id="PTHR23420:SF0">
    <property type="entry name" value="ADENOSYLHOMOCYSTEINASE"/>
    <property type="match status" value="1"/>
</dbReference>
<keyword evidence="4" id="KW-1185">Reference proteome</keyword>
<proteinExistence type="inferred from homology"/>
<comment type="similarity">
    <text evidence="1">Belongs to the adenosylhomocysteinase family.</text>
</comment>
<evidence type="ECO:0000313" key="4">
    <source>
        <dbReference type="Proteomes" id="UP000598217"/>
    </source>
</evidence>
<dbReference type="SMART" id="SM00997">
    <property type="entry name" value="AdoHcyase_NAD"/>
    <property type="match status" value="1"/>
</dbReference>
<gene>
    <name evidence="3" type="ORF">H4W79_004825</name>
</gene>
<dbReference type="PANTHER" id="PTHR23420">
    <property type="entry name" value="ADENOSYLHOMOCYSTEINASE"/>
    <property type="match status" value="1"/>
</dbReference>
<dbReference type="EC" id="3.3.1.1" evidence="3"/>
<dbReference type="InterPro" id="IPR000043">
    <property type="entry name" value="Adenosylhomocysteinase-like"/>
</dbReference>
<keyword evidence="3" id="KW-0378">Hydrolase</keyword>
<dbReference type="InterPro" id="IPR015878">
    <property type="entry name" value="Ado_hCys_hydrolase_NAD-bd"/>
</dbReference>